<protein>
    <submittedName>
        <fullName evidence="1">Uncharacterized protein DUF982</fullName>
    </submittedName>
</protein>
<comment type="caution">
    <text evidence="1">The sequence shown here is derived from an EMBL/GenBank/DDBJ whole genome shotgun (WGS) entry which is preliminary data.</text>
</comment>
<dbReference type="Proteomes" id="UP000241247">
    <property type="component" value="Unassembled WGS sequence"/>
</dbReference>
<dbReference type="AlphaFoldDB" id="A0A2T5B5B3"/>
<dbReference type="InterPro" id="IPR010385">
    <property type="entry name" value="DUF982"/>
</dbReference>
<name>A0A2T5B5B3_MYCDI</name>
<gene>
    <name evidence="1" type="ORF">C7449_10576</name>
</gene>
<reference evidence="1 2" key="1">
    <citation type="submission" date="2018-04" db="EMBL/GenBank/DDBJ databases">
        <title>Genomic Encyclopedia of Type Strains, Phase IV (KMG-IV): sequencing the most valuable type-strain genomes for metagenomic binning, comparative biology and taxonomic classification.</title>
        <authorList>
            <person name="Goeker M."/>
        </authorList>
    </citation>
    <scope>NUCLEOTIDE SEQUENCE [LARGE SCALE GENOMIC DNA]</scope>
    <source>
        <strain evidence="1 2">DSM 7138</strain>
    </source>
</reference>
<keyword evidence="2" id="KW-1185">Reference proteome</keyword>
<dbReference type="Gene3D" id="6.10.250.730">
    <property type="match status" value="1"/>
</dbReference>
<sequence length="108" mass="11854">MYTLEMPWSVPVSIRLQSGVERSFASVYDALDFLQNEWPTRHGYRYERAIQQCGEALRRTLPSAVAREAFIAACLEAGMSAAGRPQTAAVKQIASAAQVKFQPTGFGA</sequence>
<organism evidence="1 2">
    <name type="scientific">Mycoplana dimorpha</name>
    <dbReference type="NCBI Taxonomy" id="28320"/>
    <lineage>
        <taxon>Bacteria</taxon>
        <taxon>Pseudomonadati</taxon>
        <taxon>Pseudomonadota</taxon>
        <taxon>Alphaproteobacteria</taxon>
        <taxon>Hyphomicrobiales</taxon>
        <taxon>Rhizobiaceae</taxon>
        <taxon>Mycoplana</taxon>
    </lineage>
</organism>
<accession>A0A2T5B5B3</accession>
<evidence type="ECO:0000313" key="2">
    <source>
        <dbReference type="Proteomes" id="UP000241247"/>
    </source>
</evidence>
<evidence type="ECO:0000313" key="1">
    <source>
        <dbReference type="EMBL" id="PTM94177.1"/>
    </source>
</evidence>
<proteinExistence type="predicted"/>
<dbReference type="Pfam" id="PF06169">
    <property type="entry name" value="DUF982"/>
    <property type="match status" value="1"/>
</dbReference>
<dbReference type="EMBL" id="PZZZ01000005">
    <property type="protein sequence ID" value="PTM94177.1"/>
    <property type="molecule type" value="Genomic_DNA"/>
</dbReference>
<dbReference type="OrthoDB" id="8420210at2"/>